<name>A0A0E9R9C4_ANGAN</name>
<sequence length="18" mass="2090">MTKSIFEPVIIEHSLCSR</sequence>
<proteinExistence type="predicted"/>
<evidence type="ECO:0000313" key="1">
    <source>
        <dbReference type="EMBL" id="JAH25714.1"/>
    </source>
</evidence>
<protein>
    <submittedName>
        <fullName evidence="1">Uncharacterized protein</fullName>
    </submittedName>
</protein>
<dbReference type="AlphaFoldDB" id="A0A0E9R9C4"/>
<reference evidence="1" key="2">
    <citation type="journal article" date="2015" name="Fish Shellfish Immunol.">
        <title>Early steps in the European eel (Anguilla anguilla)-Vibrio vulnificus interaction in the gills: Role of the RtxA13 toxin.</title>
        <authorList>
            <person name="Callol A."/>
            <person name="Pajuelo D."/>
            <person name="Ebbesson L."/>
            <person name="Teles M."/>
            <person name="MacKenzie S."/>
            <person name="Amaro C."/>
        </authorList>
    </citation>
    <scope>NUCLEOTIDE SEQUENCE</scope>
</reference>
<organism evidence="1">
    <name type="scientific">Anguilla anguilla</name>
    <name type="common">European freshwater eel</name>
    <name type="synonym">Muraena anguilla</name>
    <dbReference type="NCBI Taxonomy" id="7936"/>
    <lineage>
        <taxon>Eukaryota</taxon>
        <taxon>Metazoa</taxon>
        <taxon>Chordata</taxon>
        <taxon>Craniata</taxon>
        <taxon>Vertebrata</taxon>
        <taxon>Euteleostomi</taxon>
        <taxon>Actinopterygii</taxon>
        <taxon>Neopterygii</taxon>
        <taxon>Teleostei</taxon>
        <taxon>Anguilliformes</taxon>
        <taxon>Anguillidae</taxon>
        <taxon>Anguilla</taxon>
    </lineage>
</organism>
<dbReference type="EMBL" id="GBXM01082863">
    <property type="protein sequence ID" value="JAH25714.1"/>
    <property type="molecule type" value="Transcribed_RNA"/>
</dbReference>
<accession>A0A0E9R9C4</accession>
<reference evidence="1" key="1">
    <citation type="submission" date="2014-11" db="EMBL/GenBank/DDBJ databases">
        <authorList>
            <person name="Amaro Gonzalez C."/>
        </authorList>
    </citation>
    <scope>NUCLEOTIDE SEQUENCE</scope>
</reference>